<dbReference type="Proteomes" id="UP000610124">
    <property type="component" value="Unassembled WGS sequence"/>
</dbReference>
<dbReference type="EMBL" id="BMUB01000002">
    <property type="protein sequence ID" value="GGU63123.1"/>
    <property type="molecule type" value="Genomic_DNA"/>
</dbReference>
<accession>A0A8H9LPV3</accession>
<reference evidence="2" key="1">
    <citation type="journal article" date="2014" name="Int. J. Syst. Evol. Microbiol.">
        <title>Complete genome sequence of Corynebacterium casei LMG S-19264T (=DSM 44701T), isolated from a smear-ripened cheese.</title>
        <authorList>
            <consortium name="US DOE Joint Genome Institute (JGI-PGF)"/>
            <person name="Walter F."/>
            <person name="Albersmeier A."/>
            <person name="Kalinowski J."/>
            <person name="Ruckert C."/>
        </authorList>
    </citation>
    <scope>NUCLEOTIDE SEQUENCE</scope>
    <source>
        <strain evidence="2">JCM 4434</strain>
    </source>
</reference>
<protein>
    <recommendedName>
        <fullName evidence="1">HTH cro/C1-type domain-containing protein</fullName>
    </recommendedName>
</protein>
<evidence type="ECO:0000313" key="2">
    <source>
        <dbReference type="EMBL" id="GGU63123.1"/>
    </source>
</evidence>
<comment type="caution">
    <text evidence="2">The sequence shown here is derived from an EMBL/GenBank/DDBJ whole genome shotgun (WGS) entry which is preliminary data.</text>
</comment>
<dbReference type="GO" id="GO:0003677">
    <property type="term" value="F:DNA binding"/>
    <property type="evidence" value="ECO:0007669"/>
    <property type="project" value="InterPro"/>
</dbReference>
<dbReference type="OrthoDB" id="4285266at2"/>
<evidence type="ECO:0000259" key="1">
    <source>
        <dbReference type="PROSITE" id="PS50943"/>
    </source>
</evidence>
<gene>
    <name evidence="2" type="ORF">GCM10010502_12560</name>
</gene>
<feature type="domain" description="HTH cro/C1-type" evidence="1">
    <location>
        <begin position="103"/>
        <end position="157"/>
    </location>
</feature>
<dbReference type="CDD" id="cd00093">
    <property type="entry name" value="HTH_XRE"/>
    <property type="match status" value="1"/>
</dbReference>
<dbReference type="InterPro" id="IPR043917">
    <property type="entry name" value="DUF5753"/>
</dbReference>
<dbReference type="Pfam" id="PF19054">
    <property type="entry name" value="DUF5753"/>
    <property type="match status" value="1"/>
</dbReference>
<dbReference type="InterPro" id="IPR010982">
    <property type="entry name" value="Lambda_DNA-bd_dom_sf"/>
</dbReference>
<reference evidence="2" key="2">
    <citation type="submission" date="2020-09" db="EMBL/GenBank/DDBJ databases">
        <authorList>
            <person name="Sun Q."/>
            <person name="Ohkuma M."/>
        </authorList>
    </citation>
    <scope>NUCLEOTIDE SEQUENCE</scope>
    <source>
        <strain evidence="2">JCM 4434</strain>
    </source>
</reference>
<dbReference type="SMART" id="SM00530">
    <property type="entry name" value="HTH_XRE"/>
    <property type="match status" value="1"/>
</dbReference>
<organism evidence="2 3">
    <name type="scientific">Kitasatospora aureofaciens</name>
    <name type="common">Streptomyces aureofaciens</name>
    <dbReference type="NCBI Taxonomy" id="1894"/>
    <lineage>
        <taxon>Bacteria</taxon>
        <taxon>Bacillati</taxon>
        <taxon>Actinomycetota</taxon>
        <taxon>Actinomycetes</taxon>
        <taxon>Kitasatosporales</taxon>
        <taxon>Streptomycetaceae</taxon>
        <taxon>Kitasatospora</taxon>
    </lineage>
</organism>
<dbReference type="AlphaFoldDB" id="A0A8H9LPV3"/>
<sequence length="370" mass="40759">MGGEMDHSSPHAGRHALDNGEPQAAIYRVHTVDYAQHGAYALLDATPSQEIAYMQIEPEFGSQDCQLSVALVPFTQADWSTDSSGGDNMAVSTVRRRRLGGVLRKLREERKLTAEVVAEATGMSQPKLTRIETAHTAAKIEDVNKLLDYYGCDDEDFRAGLIAITKDGSKRGWWLSYRDVLHATATDLILLESDASTLRTYEPAFIPGLFQTPEYARVVIDRLRTESSGTVEDMVQVRMARQSILTRPNPVQVWAVIHETALCANANRPDIMSAQLDKLVSLSRLSNVNIQVMPAGAAIHPGMAGAFALLGFPQRADLDVVLAEGLISSLWVEHPNDVEIYRAKFQEITAEALPVDSSLDFITAQRDKLK</sequence>
<proteinExistence type="predicted"/>
<name>A0A8H9LPV3_KITAU</name>
<dbReference type="PROSITE" id="PS50943">
    <property type="entry name" value="HTH_CROC1"/>
    <property type="match status" value="1"/>
</dbReference>
<dbReference type="InterPro" id="IPR001387">
    <property type="entry name" value="Cro/C1-type_HTH"/>
</dbReference>
<dbReference type="Gene3D" id="1.10.260.40">
    <property type="entry name" value="lambda repressor-like DNA-binding domains"/>
    <property type="match status" value="1"/>
</dbReference>
<evidence type="ECO:0000313" key="3">
    <source>
        <dbReference type="Proteomes" id="UP000610124"/>
    </source>
</evidence>
<dbReference type="Pfam" id="PF13560">
    <property type="entry name" value="HTH_31"/>
    <property type="match status" value="1"/>
</dbReference>
<dbReference type="SUPFAM" id="SSF47413">
    <property type="entry name" value="lambda repressor-like DNA-binding domains"/>
    <property type="match status" value="1"/>
</dbReference>